<evidence type="ECO:0000256" key="1">
    <source>
        <dbReference type="SAM" id="SignalP"/>
    </source>
</evidence>
<feature type="chain" id="PRO_5040261443" evidence="1">
    <location>
        <begin position="19"/>
        <end position="121"/>
    </location>
</feature>
<comment type="caution">
    <text evidence="2">The sequence shown here is derived from an EMBL/GenBank/DDBJ whole genome shotgun (WGS) entry which is preliminary data.</text>
</comment>
<protein>
    <submittedName>
        <fullName evidence="2">Uncharacterized protein</fullName>
    </submittedName>
</protein>
<dbReference type="EMBL" id="MU006094">
    <property type="protein sequence ID" value="KAF2839960.1"/>
    <property type="molecule type" value="Genomic_DNA"/>
</dbReference>
<name>A0A9P4SDV8_9PEZI</name>
<gene>
    <name evidence="2" type="ORF">M501DRAFT_748215</name>
</gene>
<accession>A0A9P4SDV8</accession>
<reference evidence="2" key="1">
    <citation type="journal article" date="2020" name="Stud. Mycol.">
        <title>101 Dothideomycetes genomes: a test case for predicting lifestyles and emergence of pathogens.</title>
        <authorList>
            <person name="Haridas S."/>
            <person name="Albert R."/>
            <person name="Binder M."/>
            <person name="Bloem J."/>
            <person name="Labutti K."/>
            <person name="Salamov A."/>
            <person name="Andreopoulos B."/>
            <person name="Baker S."/>
            <person name="Barry K."/>
            <person name="Bills G."/>
            <person name="Bluhm B."/>
            <person name="Cannon C."/>
            <person name="Castanera R."/>
            <person name="Culley D."/>
            <person name="Daum C."/>
            <person name="Ezra D."/>
            <person name="Gonzalez J."/>
            <person name="Henrissat B."/>
            <person name="Kuo A."/>
            <person name="Liang C."/>
            <person name="Lipzen A."/>
            <person name="Lutzoni F."/>
            <person name="Magnuson J."/>
            <person name="Mondo S."/>
            <person name="Nolan M."/>
            <person name="Ohm R."/>
            <person name="Pangilinan J."/>
            <person name="Park H.-J."/>
            <person name="Ramirez L."/>
            <person name="Alfaro M."/>
            <person name="Sun H."/>
            <person name="Tritt A."/>
            <person name="Yoshinaga Y."/>
            <person name="Zwiers L.-H."/>
            <person name="Turgeon B."/>
            <person name="Goodwin S."/>
            <person name="Spatafora J."/>
            <person name="Crous P."/>
            <person name="Grigoriev I."/>
        </authorList>
    </citation>
    <scope>NUCLEOTIDE SEQUENCE</scope>
    <source>
        <strain evidence="2">CBS 101060</strain>
    </source>
</reference>
<evidence type="ECO:0000313" key="2">
    <source>
        <dbReference type="EMBL" id="KAF2839960.1"/>
    </source>
</evidence>
<organism evidence="2 3">
    <name type="scientific">Patellaria atrata CBS 101060</name>
    <dbReference type="NCBI Taxonomy" id="1346257"/>
    <lineage>
        <taxon>Eukaryota</taxon>
        <taxon>Fungi</taxon>
        <taxon>Dikarya</taxon>
        <taxon>Ascomycota</taxon>
        <taxon>Pezizomycotina</taxon>
        <taxon>Dothideomycetes</taxon>
        <taxon>Dothideomycetes incertae sedis</taxon>
        <taxon>Patellariales</taxon>
        <taxon>Patellariaceae</taxon>
        <taxon>Patellaria</taxon>
    </lineage>
</organism>
<dbReference type="Proteomes" id="UP000799429">
    <property type="component" value="Unassembled WGS sequence"/>
</dbReference>
<keyword evidence="3" id="KW-1185">Reference proteome</keyword>
<sequence length="121" mass="12768">MLLTKTLSLLLLPSLGLGYAIQCYTDENCTGGAGAVREVPSNSNICISTSGRKSCKVHGGNGIIMRVVGGNQCGAYDVGLGCATGGGCINLMHPFGNYYPYHRVDISSPTLCWAGRKFKFT</sequence>
<proteinExistence type="predicted"/>
<evidence type="ECO:0000313" key="3">
    <source>
        <dbReference type="Proteomes" id="UP000799429"/>
    </source>
</evidence>
<dbReference type="AlphaFoldDB" id="A0A9P4SDV8"/>
<keyword evidence="1" id="KW-0732">Signal</keyword>
<feature type="signal peptide" evidence="1">
    <location>
        <begin position="1"/>
        <end position="18"/>
    </location>
</feature>